<organism evidence="2 3">
    <name type="scientific">Ancylostoma ceylanicum</name>
    <dbReference type="NCBI Taxonomy" id="53326"/>
    <lineage>
        <taxon>Eukaryota</taxon>
        <taxon>Metazoa</taxon>
        <taxon>Ecdysozoa</taxon>
        <taxon>Nematoda</taxon>
        <taxon>Chromadorea</taxon>
        <taxon>Rhabditida</taxon>
        <taxon>Rhabditina</taxon>
        <taxon>Rhabditomorpha</taxon>
        <taxon>Strongyloidea</taxon>
        <taxon>Ancylostomatidae</taxon>
        <taxon>Ancylostomatinae</taxon>
        <taxon>Ancylostoma</taxon>
    </lineage>
</organism>
<comment type="caution">
    <text evidence="2">The sequence shown here is derived from an EMBL/GenBank/DDBJ whole genome shotgun (WGS) entry which is preliminary data.</text>
</comment>
<name>A0A016UWD6_9BILA</name>
<protein>
    <submittedName>
        <fullName evidence="2">Uncharacterized protein</fullName>
    </submittedName>
</protein>
<dbReference type="OrthoDB" id="10538387at2759"/>
<evidence type="ECO:0000256" key="1">
    <source>
        <dbReference type="SAM" id="MobiDB-lite"/>
    </source>
</evidence>
<accession>A0A016UWD6</accession>
<reference evidence="3" key="1">
    <citation type="journal article" date="2015" name="Nat. Genet.">
        <title>The genome and transcriptome of the zoonotic hookworm Ancylostoma ceylanicum identify infection-specific gene families.</title>
        <authorList>
            <person name="Schwarz E.M."/>
            <person name="Hu Y."/>
            <person name="Antoshechkin I."/>
            <person name="Miller M.M."/>
            <person name="Sternberg P.W."/>
            <person name="Aroian R.V."/>
        </authorList>
    </citation>
    <scope>NUCLEOTIDE SEQUENCE</scope>
    <source>
        <strain evidence="3">HY135</strain>
    </source>
</reference>
<feature type="region of interest" description="Disordered" evidence="1">
    <location>
        <begin position="142"/>
        <end position="164"/>
    </location>
</feature>
<dbReference type="EMBL" id="JARK01001362">
    <property type="protein sequence ID" value="EYC18793.1"/>
    <property type="molecule type" value="Genomic_DNA"/>
</dbReference>
<gene>
    <name evidence="2" type="primary">Acey_s0026.g1370</name>
    <name evidence="2" type="ORF">Y032_0026g1370</name>
</gene>
<dbReference type="Proteomes" id="UP000024635">
    <property type="component" value="Unassembled WGS sequence"/>
</dbReference>
<evidence type="ECO:0000313" key="2">
    <source>
        <dbReference type="EMBL" id="EYC18793.1"/>
    </source>
</evidence>
<dbReference type="AlphaFoldDB" id="A0A016UWD6"/>
<feature type="compositionally biased region" description="Basic and acidic residues" evidence="1">
    <location>
        <begin position="142"/>
        <end position="154"/>
    </location>
</feature>
<sequence>MHVTESEHAYTEWKGLSPPIDAFVARLFFPFYEQRYIFIMFNKNTNQRWASARCRSELELANVRERSAPPNPEFHADRLNLDDINAHMERRRSMFSDSNKPGCHRRSVSTNARRASLKEELRRLWVSRPSLLFFKPSTRVGNDDRLDSRPRSGEREDDELSDDACSLNSDVEMMPDFFIVDRSLVRQPLKSTRTFPFFRK</sequence>
<evidence type="ECO:0000313" key="3">
    <source>
        <dbReference type="Proteomes" id="UP000024635"/>
    </source>
</evidence>
<proteinExistence type="predicted"/>
<keyword evidence="3" id="KW-1185">Reference proteome</keyword>